<dbReference type="InterPro" id="IPR020449">
    <property type="entry name" value="Tscrpt_reg_AraC-type_HTH"/>
</dbReference>
<evidence type="ECO:0000259" key="7">
    <source>
        <dbReference type="PROSITE" id="PS01124"/>
    </source>
</evidence>
<dbReference type="GO" id="GO:0009893">
    <property type="term" value="P:positive regulation of metabolic process"/>
    <property type="evidence" value="ECO:0007669"/>
    <property type="project" value="UniProtKB-ARBA"/>
</dbReference>
<keyword evidence="4" id="KW-0010">Activator</keyword>
<dbReference type="GO" id="GO:0043565">
    <property type="term" value="F:sequence-specific DNA binding"/>
    <property type="evidence" value="ECO:0007669"/>
    <property type="project" value="InterPro"/>
</dbReference>
<keyword evidence="3" id="KW-0238">DNA-binding</keyword>
<reference evidence="8 9" key="1">
    <citation type="submission" date="2017-01" db="EMBL/GenBank/DDBJ databases">
        <authorList>
            <person name="Mah S.A."/>
            <person name="Swanson W.J."/>
            <person name="Moy G.W."/>
            <person name="Vacquier V.D."/>
        </authorList>
    </citation>
    <scope>NUCLEOTIDE SEQUENCE [LARGE SCALE GENOMIC DNA]</scope>
    <source>
        <strain evidence="8 9">RU36E</strain>
    </source>
</reference>
<feature type="domain" description="HTH araC/xylS-type" evidence="7">
    <location>
        <begin position="190"/>
        <end position="288"/>
    </location>
</feature>
<dbReference type="AlphaFoldDB" id="A0A1N6QMJ5"/>
<comment type="subcellular location">
    <subcellularLocation>
        <location evidence="1">Cytoplasm</location>
    </subcellularLocation>
</comment>
<dbReference type="PANTHER" id="PTHR46796:SF6">
    <property type="entry name" value="ARAC SUBFAMILY"/>
    <property type="match status" value="1"/>
</dbReference>
<dbReference type="RefSeq" id="WP_076425538.1">
    <property type="nucleotide sequence ID" value="NZ_FTMP01000002.1"/>
</dbReference>
<evidence type="ECO:0000256" key="5">
    <source>
        <dbReference type="ARBA" id="ARBA00023163"/>
    </source>
</evidence>
<keyword evidence="5" id="KW-0804">Transcription</keyword>
<dbReference type="EMBL" id="FTMP01000002">
    <property type="protein sequence ID" value="SIQ17712.1"/>
    <property type="molecule type" value="Genomic_DNA"/>
</dbReference>
<evidence type="ECO:0000256" key="2">
    <source>
        <dbReference type="ARBA" id="ARBA00023015"/>
    </source>
</evidence>
<dbReference type="SUPFAM" id="SSF46689">
    <property type="entry name" value="Homeodomain-like"/>
    <property type="match status" value="2"/>
</dbReference>
<dbReference type="Gene3D" id="1.10.10.60">
    <property type="entry name" value="Homeodomain-like"/>
    <property type="match status" value="2"/>
</dbReference>
<name>A0A1N6QMJ5_AQUAC</name>
<evidence type="ECO:0000313" key="8">
    <source>
        <dbReference type="EMBL" id="SIQ17712.1"/>
    </source>
</evidence>
<comment type="function">
    <text evidence="6">Regulatory protein of the TOL plasmid xyl operons. XylS activates the xylXYZLTEGFJQKIH operon required for the degradation of toluene, m-xylene and p-xylene.</text>
</comment>
<evidence type="ECO:0000256" key="4">
    <source>
        <dbReference type="ARBA" id="ARBA00023159"/>
    </source>
</evidence>
<evidence type="ECO:0000256" key="1">
    <source>
        <dbReference type="ARBA" id="ARBA00004496"/>
    </source>
</evidence>
<dbReference type="PROSITE" id="PS01124">
    <property type="entry name" value="HTH_ARAC_FAMILY_2"/>
    <property type="match status" value="1"/>
</dbReference>
<accession>A0A1N6QMJ5</accession>
<dbReference type="InterPro" id="IPR050204">
    <property type="entry name" value="AraC_XylS_family_regulators"/>
</dbReference>
<proteinExistence type="predicted"/>
<dbReference type="GO" id="GO:0003700">
    <property type="term" value="F:DNA-binding transcription factor activity"/>
    <property type="evidence" value="ECO:0007669"/>
    <property type="project" value="InterPro"/>
</dbReference>
<organism evidence="8 9">
    <name type="scientific">Aquipseudomonas alcaligenes</name>
    <name type="common">Pseudomonas alcaligenes</name>
    <dbReference type="NCBI Taxonomy" id="43263"/>
    <lineage>
        <taxon>Bacteria</taxon>
        <taxon>Pseudomonadati</taxon>
        <taxon>Pseudomonadota</taxon>
        <taxon>Gammaproteobacteria</taxon>
        <taxon>Pseudomonadales</taxon>
        <taxon>Pseudomonadaceae</taxon>
        <taxon>Aquipseudomonas</taxon>
    </lineage>
</organism>
<dbReference type="InterPro" id="IPR018062">
    <property type="entry name" value="HTH_AraC-typ_CS"/>
</dbReference>
<dbReference type="Proteomes" id="UP000185841">
    <property type="component" value="Unassembled WGS sequence"/>
</dbReference>
<evidence type="ECO:0000256" key="6">
    <source>
        <dbReference type="ARBA" id="ARBA00037345"/>
    </source>
</evidence>
<evidence type="ECO:0000256" key="3">
    <source>
        <dbReference type="ARBA" id="ARBA00023125"/>
    </source>
</evidence>
<protein>
    <submittedName>
        <fullName evidence="8">Transcriptional regulator, AraC family</fullName>
    </submittedName>
</protein>
<gene>
    <name evidence="8" type="ORF">SAMN05878282_102549</name>
</gene>
<keyword evidence="2" id="KW-0805">Transcription regulation</keyword>
<dbReference type="Pfam" id="PF12833">
    <property type="entry name" value="HTH_18"/>
    <property type="match status" value="1"/>
</dbReference>
<dbReference type="InterPro" id="IPR009057">
    <property type="entry name" value="Homeodomain-like_sf"/>
</dbReference>
<dbReference type="SMART" id="SM00342">
    <property type="entry name" value="HTH_ARAC"/>
    <property type="match status" value="1"/>
</dbReference>
<dbReference type="PROSITE" id="PS00041">
    <property type="entry name" value="HTH_ARAC_FAMILY_1"/>
    <property type="match status" value="1"/>
</dbReference>
<sequence>MAALEHNLVFQSLSSSPNARLLRGAELGDELAAALWSNHHDARDYQGPSHHTLSCYLAGGTGTFRRERPGAKGAPDKLCVLPAGHESSWVINGDIRLAHLYVSPERFAASAVALLDREPRELQLRESTFLEDPQLAGQFRHLVTLDWDEPGERLLTSSLAHAMIDHVLLTQVGQRQGLKLKGGLAPHLRRRLVEYIEQHLDQPLALGELAQLAALSEYHFARMFSTSFGLPPHRYVLQRRLRRARELLLHSGMPLGEIALACGFASASHFSNRFRQAFGAAPGLLRAARPS</sequence>
<evidence type="ECO:0000313" key="9">
    <source>
        <dbReference type="Proteomes" id="UP000185841"/>
    </source>
</evidence>
<dbReference type="PANTHER" id="PTHR46796">
    <property type="entry name" value="HTH-TYPE TRANSCRIPTIONAL ACTIVATOR RHAS-RELATED"/>
    <property type="match status" value="1"/>
</dbReference>
<dbReference type="InterPro" id="IPR018060">
    <property type="entry name" value="HTH_AraC"/>
</dbReference>
<dbReference type="GO" id="GO:0005737">
    <property type="term" value="C:cytoplasm"/>
    <property type="evidence" value="ECO:0007669"/>
    <property type="project" value="UniProtKB-SubCell"/>
</dbReference>
<dbReference type="PRINTS" id="PR00032">
    <property type="entry name" value="HTHARAC"/>
</dbReference>